<dbReference type="Pfam" id="PF14388">
    <property type="entry name" value="DUF4419"/>
    <property type="match status" value="1"/>
</dbReference>
<keyword evidence="2" id="KW-1185">Reference proteome</keyword>
<dbReference type="EMBL" id="MU001670">
    <property type="protein sequence ID" value="KAF2461868.1"/>
    <property type="molecule type" value="Genomic_DNA"/>
</dbReference>
<dbReference type="InterPro" id="IPR025533">
    <property type="entry name" value="DUF4419"/>
</dbReference>
<evidence type="ECO:0000313" key="2">
    <source>
        <dbReference type="Proteomes" id="UP000799766"/>
    </source>
</evidence>
<dbReference type="PANTHER" id="PTHR31252:SF11">
    <property type="entry name" value="DUF4419 DOMAIN-CONTAINING PROTEIN"/>
    <property type="match status" value="1"/>
</dbReference>
<evidence type="ECO:0000313" key="1">
    <source>
        <dbReference type="EMBL" id="KAF2461868.1"/>
    </source>
</evidence>
<sequence length="433" mass="47065">MATTRTGLLGLAYYTAAVSAGITIIPSNVSPGAFDGSGAISSVDELFSGSCPEEVSSQAPTTPQVMMSTYANFGLQADAADIANVHPSSDSFVRGALEAWAKHEHLVIRPDEVWFEILAQMNFYMAAHAEEIRDVFVSHEGRESIEVWDFTWHQVIARFGEEIQERVKTDWLLDWVMPGFSTTTESDDMTATVLMMGLMQHYFEFSGGIICGLPSVTLLGERDDWAALLDKLEHMVDFGAEPADYAARLRPILSRFVATFDEPDADETHAFWGKIVRAQDRFTCGAGGAAPEYDVSGWIVGFLNWYEDGSLAVPRAQLAADPDDPTVVTLDDVTYTRRELEDLPVGYAKAPFTMLDYPSQGDKTQAYVLAGNIGKSVAPGAPDGSLQPLSAWFLYGPVDFNYTNGPPYGSSSDFSTIASGMQSCGAGLESLSL</sequence>
<organism evidence="1 2">
    <name type="scientific">Lineolata rhizophorae</name>
    <dbReference type="NCBI Taxonomy" id="578093"/>
    <lineage>
        <taxon>Eukaryota</taxon>
        <taxon>Fungi</taxon>
        <taxon>Dikarya</taxon>
        <taxon>Ascomycota</taxon>
        <taxon>Pezizomycotina</taxon>
        <taxon>Dothideomycetes</taxon>
        <taxon>Dothideomycetes incertae sedis</taxon>
        <taxon>Lineolatales</taxon>
        <taxon>Lineolataceae</taxon>
        <taxon>Lineolata</taxon>
    </lineage>
</organism>
<dbReference type="Proteomes" id="UP000799766">
    <property type="component" value="Unassembled WGS sequence"/>
</dbReference>
<reference evidence="1" key="1">
    <citation type="journal article" date="2020" name="Stud. Mycol.">
        <title>101 Dothideomycetes genomes: a test case for predicting lifestyles and emergence of pathogens.</title>
        <authorList>
            <person name="Haridas S."/>
            <person name="Albert R."/>
            <person name="Binder M."/>
            <person name="Bloem J."/>
            <person name="Labutti K."/>
            <person name="Salamov A."/>
            <person name="Andreopoulos B."/>
            <person name="Baker S."/>
            <person name="Barry K."/>
            <person name="Bills G."/>
            <person name="Bluhm B."/>
            <person name="Cannon C."/>
            <person name="Castanera R."/>
            <person name="Culley D."/>
            <person name="Daum C."/>
            <person name="Ezra D."/>
            <person name="Gonzalez J."/>
            <person name="Henrissat B."/>
            <person name="Kuo A."/>
            <person name="Liang C."/>
            <person name="Lipzen A."/>
            <person name="Lutzoni F."/>
            <person name="Magnuson J."/>
            <person name="Mondo S."/>
            <person name="Nolan M."/>
            <person name="Ohm R."/>
            <person name="Pangilinan J."/>
            <person name="Park H.-J."/>
            <person name="Ramirez L."/>
            <person name="Alfaro M."/>
            <person name="Sun H."/>
            <person name="Tritt A."/>
            <person name="Yoshinaga Y."/>
            <person name="Zwiers L.-H."/>
            <person name="Turgeon B."/>
            <person name="Goodwin S."/>
            <person name="Spatafora J."/>
            <person name="Crous P."/>
            <person name="Grigoriev I."/>
        </authorList>
    </citation>
    <scope>NUCLEOTIDE SEQUENCE</scope>
    <source>
        <strain evidence="1">ATCC 16933</strain>
    </source>
</reference>
<gene>
    <name evidence="1" type="ORF">BDY21DRAFT_312603</name>
</gene>
<dbReference type="AlphaFoldDB" id="A0A6A6PD33"/>
<dbReference type="OrthoDB" id="9978173at2759"/>
<name>A0A6A6PD33_9PEZI</name>
<dbReference type="PANTHER" id="PTHR31252">
    <property type="entry name" value="DUF4419 DOMAIN-CONTAINING PROTEIN"/>
    <property type="match status" value="1"/>
</dbReference>
<accession>A0A6A6PD33</accession>
<evidence type="ECO:0008006" key="3">
    <source>
        <dbReference type="Google" id="ProtNLM"/>
    </source>
</evidence>
<protein>
    <recommendedName>
        <fullName evidence="3">DUF4419 domain-containing protein</fullName>
    </recommendedName>
</protein>
<proteinExistence type="predicted"/>